<protein>
    <submittedName>
        <fullName evidence="2">Alpha/beta hydrolase</fullName>
    </submittedName>
</protein>
<accession>A0A7V8SZ95</accession>
<dbReference type="AlphaFoldDB" id="A0A7V8SZ95"/>
<feature type="domain" description="AB hydrolase-1" evidence="1">
    <location>
        <begin position="35"/>
        <end position="250"/>
    </location>
</feature>
<dbReference type="PANTHER" id="PTHR43798:SF33">
    <property type="entry name" value="HYDROLASE, PUTATIVE (AFU_ORTHOLOGUE AFUA_2G14860)-RELATED"/>
    <property type="match status" value="1"/>
</dbReference>
<dbReference type="Gene3D" id="3.40.50.1820">
    <property type="entry name" value="alpha/beta hydrolase"/>
    <property type="match status" value="1"/>
</dbReference>
<organism evidence="2 3">
    <name type="scientific">Candidatus Acidiferrum panamense</name>
    <dbReference type="NCBI Taxonomy" id="2741543"/>
    <lineage>
        <taxon>Bacteria</taxon>
        <taxon>Pseudomonadati</taxon>
        <taxon>Acidobacteriota</taxon>
        <taxon>Terriglobia</taxon>
        <taxon>Candidatus Acidiferrales</taxon>
        <taxon>Candidatus Acidiferrum</taxon>
    </lineage>
</organism>
<gene>
    <name evidence="2" type="ORF">HRJ53_22425</name>
</gene>
<keyword evidence="2" id="KW-0378">Hydrolase</keyword>
<reference evidence="2" key="1">
    <citation type="submission" date="2020-06" db="EMBL/GenBank/DDBJ databases">
        <title>Legume-microbial interactions unlock mineral nutrients during tropical forest succession.</title>
        <authorList>
            <person name="Epihov D.Z."/>
        </authorList>
    </citation>
    <scope>NUCLEOTIDE SEQUENCE [LARGE SCALE GENOMIC DNA]</scope>
    <source>
        <strain evidence="2">Pan2503</strain>
    </source>
</reference>
<dbReference type="InterPro" id="IPR050266">
    <property type="entry name" value="AB_hydrolase_sf"/>
</dbReference>
<name>A0A7V8SZ95_9BACT</name>
<sequence>MPDVRREAALEWYVVEGRRLEARRIPARVCSRPPIVFLHEGLGSVSHWRDFPERVAAATGSEIFVYSRYGHGRSSLLQEARGVSYMHHEAAVVLPSLLKQADIRQPVLLGHSDGASIAILYAATFSNSAAALILEAPHVFVEDLTLDGIAAARTAYLATDLPQKLARYHDDADRTFWGWNDIWLNPQFRFWNIEHYLDAIRCPVLVIQGEDDEYGTTRQLAAVQARIPASEVALFPECKHAPHRDQPELTLRRIVAFLESLLAE</sequence>
<proteinExistence type="predicted"/>
<evidence type="ECO:0000313" key="2">
    <source>
        <dbReference type="EMBL" id="MBA0087751.1"/>
    </source>
</evidence>
<dbReference type="GO" id="GO:0016787">
    <property type="term" value="F:hydrolase activity"/>
    <property type="evidence" value="ECO:0007669"/>
    <property type="project" value="UniProtKB-KW"/>
</dbReference>
<evidence type="ECO:0000313" key="3">
    <source>
        <dbReference type="Proteomes" id="UP000567293"/>
    </source>
</evidence>
<dbReference type="InterPro" id="IPR029058">
    <property type="entry name" value="AB_hydrolase_fold"/>
</dbReference>
<comment type="caution">
    <text evidence="2">The sequence shown here is derived from an EMBL/GenBank/DDBJ whole genome shotgun (WGS) entry which is preliminary data.</text>
</comment>
<dbReference type="Proteomes" id="UP000567293">
    <property type="component" value="Unassembled WGS sequence"/>
</dbReference>
<dbReference type="InterPro" id="IPR000073">
    <property type="entry name" value="AB_hydrolase_1"/>
</dbReference>
<keyword evidence="3" id="KW-1185">Reference proteome</keyword>
<dbReference type="GO" id="GO:0016020">
    <property type="term" value="C:membrane"/>
    <property type="evidence" value="ECO:0007669"/>
    <property type="project" value="TreeGrafter"/>
</dbReference>
<dbReference type="EMBL" id="JACDQQ010002163">
    <property type="protein sequence ID" value="MBA0087751.1"/>
    <property type="molecule type" value="Genomic_DNA"/>
</dbReference>
<evidence type="ECO:0000259" key="1">
    <source>
        <dbReference type="Pfam" id="PF12697"/>
    </source>
</evidence>
<dbReference type="SUPFAM" id="SSF53474">
    <property type="entry name" value="alpha/beta-Hydrolases"/>
    <property type="match status" value="1"/>
</dbReference>
<dbReference type="Pfam" id="PF12697">
    <property type="entry name" value="Abhydrolase_6"/>
    <property type="match status" value="1"/>
</dbReference>
<dbReference type="PANTHER" id="PTHR43798">
    <property type="entry name" value="MONOACYLGLYCEROL LIPASE"/>
    <property type="match status" value="1"/>
</dbReference>